<dbReference type="KEGG" id="char:105907591"/>
<dbReference type="PROSITE" id="PS00290">
    <property type="entry name" value="IG_MHC"/>
    <property type="match status" value="1"/>
</dbReference>
<dbReference type="Pfam" id="PF07654">
    <property type="entry name" value="C1-set"/>
    <property type="match status" value="1"/>
</dbReference>
<comment type="subcellular location">
    <subcellularLocation>
        <location evidence="1">Membrane</location>
        <topology evidence="1">Single-pass type I membrane protein</topology>
    </subcellularLocation>
</comment>
<evidence type="ECO:0000256" key="6">
    <source>
        <dbReference type="ARBA" id="ARBA00022989"/>
    </source>
</evidence>
<dbReference type="GO" id="GO:0002504">
    <property type="term" value="P:antigen processing and presentation of peptide or polysaccharide antigen via MHC class II"/>
    <property type="evidence" value="ECO:0007669"/>
    <property type="project" value="UniProtKB-KW"/>
</dbReference>
<keyword evidence="3" id="KW-0812">Transmembrane</keyword>
<evidence type="ECO:0000313" key="16">
    <source>
        <dbReference type="RefSeq" id="XP_031414523.1"/>
    </source>
</evidence>
<evidence type="ECO:0000256" key="13">
    <source>
        <dbReference type="SAM" id="SignalP"/>
    </source>
</evidence>
<keyword evidence="15" id="KW-1185">Reference proteome</keyword>
<dbReference type="GO" id="GO:0042613">
    <property type="term" value="C:MHC class II protein complex"/>
    <property type="evidence" value="ECO:0007669"/>
    <property type="project" value="UniProtKB-KW"/>
</dbReference>
<keyword evidence="11" id="KW-0491">MHC II</keyword>
<dbReference type="OrthoDB" id="8925804at2759"/>
<dbReference type="InterPro" id="IPR001003">
    <property type="entry name" value="MHC_II_a_N"/>
</dbReference>
<keyword evidence="6" id="KW-1133">Transmembrane helix</keyword>
<dbReference type="GO" id="GO:0002250">
    <property type="term" value="P:adaptive immune response"/>
    <property type="evidence" value="ECO:0007669"/>
    <property type="project" value="UniProtKB-KW"/>
</dbReference>
<dbReference type="Gene3D" id="2.60.40.10">
    <property type="entry name" value="Immunoglobulins"/>
    <property type="match status" value="1"/>
</dbReference>
<dbReference type="AlphaFoldDB" id="A0A6P8EEV9"/>
<keyword evidence="7" id="KW-1064">Adaptive immunity</keyword>
<dbReference type="InterPro" id="IPR007110">
    <property type="entry name" value="Ig-like_dom"/>
</dbReference>
<dbReference type="PROSITE" id="PS50835">
    <property type="entry name" value="IG_LIKE"/>
    <property type="match status" value="1"/>
</dbReference>
<dbReference type="InterPro" id="IPR013783">
    <property type="entry name" value="Ig-like_fold"/>
</dbReference>
<organism evidence="15 16">
    <name type="scientific">Clupea harengus</name>
    <name type="common">Atlantic herring</name>
    <dbReference type="NCBI Taxonomy" id="7950"/>
    <lineage>
        <taxon>Eukaryota</taxon>
        <taxon>Metazoa</taxon>
        <taxon>Chordata</taxon>
        <taxon>Craniata</taxon>
        <taxon>Vertebrata</taxon>
        <taxon>Euteleostomi</taxon>
        <taxon>Actinopterygii</taxon>
        <taxon>Neopterygii</taxon>
        <taxon>Teleostei</taxon>
        <taxon>Clupei</taxon>
        <taxon>Clupeiformes</taxon>
        <taxon>Clupeoidei</taxon>
        <taxon>Clupeidae</taxon>
        <taxon>Clupea</taxon>
    </lineage>
</organism>
<evidence type="ECO:0000259" key="14">
    <source>
        <dbReference type="PROSITE" id="PS50835"/>
    </source>
</evidence>
<evidence type="ECO:0000256" key="5">
    <source>
        <dbReference type="ARBA" id="ARBA00022859"/>
    </source>
</evidence>
<feature type="chain" id="PRO_5027849493" evidence="13">
    <location>
        <begin position="19"/>
        <end position="243"/>
    </location>
</feature>
<dbReference type="RefSeq" id="XP_031414523.1">
    <property type="nucleotide sequence ID" value="XM_031558663.1"/>
</dbReference>
<keyword evidence="5" id="KW-0391">Immunity</keyword>
<dbReference type="SMART" id="SM00920">
    <property type="entry name" value="MHC_II_alpha"/>
    <property type="match status" value="1"/>
</dbReference>
<proteinExistence type="inferred from homology"/>
<dbReference type="PANTHER" id="PTHR19944:SF86">
    <property type="entry name" value="HLA CLASS II HISTOCOMPATIBILITY ANTIGEN, DR ALPHA CHAIN"/>
    <property type="match status" value="1"/>
</dbReference>
<evidence type="ECO:0000313" key="15">
    <source>
        <dbReference type="Proteomes" id="UP000515152"/>
    </source>
</evidence>
<evidence type="ECO:0000256" key="4">
    <source>
        <dbReference type="ARBA" id="ARBA00022729"/>
    </source>
</evidence>
<dbReference type="InterPro" id="IPR011162">
    <property type="entry name" value="MHC_I/II-like_Ag-recog"/>
</dbReference>
<evidence type="ECO:0000256" key="9">
    <source>
        <dbReference type="ARBA" id="ARBA00023157"/>
    </source>
</evidence>
<dbReference type="SUPFAM" id="SSF48726">
    <property type="entry name" value="Immunoglobulin"/>
    <property type="match status" value="1"/>
</dbReference>
<dbReference type="SUPFAM" id="SSF54452">
    <property type="entry name" value="MHC antigen-recognition domain"/>
    <property type="match status" value="1"/>
</dbReference>
<keyword evidence="9" id="KW-1015">Disulfide bond</keyword>
<dbReference type="GeneID" id="105907591"/>
<feature type="domain" description="Ig-like" evidence="14">
    <location>
        <begin position="104"/>
        <end position="192"/>
    </location>
</feature>
<accession>A0A6P8EEV9</accession>
<dbReference type="InterPro" id="IPR036179">
    <property type="entry name" value="Ig-like_dom_sf"/>
</dbReference>
<keyword evidence="4 13" id="KW-0732">Signal</keyword>
<feature type="signal peptide" evidence="13">
    <location>
        <begin position="1"/>
        <end position="18"/>
    </location>
</feature>
<evidence type="ECO:0000256" key="3">
    <source>
        <dbReference type="ARBA" id="ARBA00022692"/>
    </source>
</evidence>
<keyword evidence="10" id="KW-0325">Glycoprotein</keyword>
<dbReference type="SMART" id="SM00407">
    <property type="entry name" value="IGc1"/>
    <property type="match status" value="1"/>
</dbReference>
<evidence type="ECO:0000256" key="8">
    <source>
        <dbReference type="ARBA" id="ARBA00023136"/>
    </source>
</evidence>
<protein>
    <submittedName>
        <fullName evidence="16">H-2 class II histocompatibility antigen, A-F alpha chain-like</fullName>
    </submittedName>
</protein>
<dbReference type="InterPro" id="IPR050160">
    <property type="entry name" value="MHC/Immunoglobulin"/>
</dbReference>
<dbReference type="Gene3D" id="3.10.320.10">
    <property type="entry name" value="Class II Histocompatibility Antigen, M Beta Chain, Chain B, domain 1"/>
    <property type="match status" value="1"/>
</dbReference>
<sequence length="243" mass="27504">MALLVLPILLLTAVTSKSEVLHTHTTFDLCSDTDDAAYAFVIDGNEMFHLNITQKELVMRLPEFTSVIDCPHCLSIALSAITTCRKNLNTTLKADNYPATHDAPQVVLYPKDEVELAVINTLVCFVNHFHPPPVNIKWAKNNVEVTGGVVTDQYIPHTDVTFYQFSYLTFTPQEGDIYSCTVEHLALESPLTRIWGNVMILFSYKEPLRLKEHVGFRALCCMYEHSNVQLIAIAFIKWVKQKT</sequence>
<comment type="similarity">
    <text evidence="2">Belongs to the MHC class II family.</text>
</comment>
<dbReference type="Proteomes" id="UP000515152">
    <property type="component" value="Chromosome 21"/>
</dbReference>
<keyword evidence="12" id="KW-0393">Immunoglobulin domain</keyword>
<dbReference type="InterPro" id="IPR003597">
    <property type="entry name" value="Ig_C1-set"/>
</dbReference>
<evidence type="ECO:0000256" key="12">
    <source>
        <dbReference type="ARBA" id="ARBA00023319"/>
    </source>
</evidence>
<evidence type="ECO:0000256" key="7">
    <source>
        <dbReference type="ARBA" id="ARBA00023130"/>
    </source>
</evidence>
<keyword evidence="8" id="KW-0472">Membrane</keyword>
<evidence type="ECO:0000256" key="1">
    <source>
        <dbReference type="ARBA" id="ARBA00004479"/>
    </source>
</evidence>
<gene>
    <name evidence="16" type="primary">LOC105907591</name>
</gene>
<evidence type="ECO:0000256" key="11">
    <source>
        <dbReference type="ARBA" id="ARBA00023182"/>
    </source>
</evidence>
<evidence type="ECO:0000256" key="2">
    <source>
        <dbReference type="ARBA" id="ARBA00007394"/>
    </source>
</evidence>
<evidence type="ECO:0000256" key="10">
    <source>
        <dbReference type="ARBA" id="ARBA00023180"/>
    </source>
</evidence>
<dbReference type="InterPro" id="IPR014745">
    <property type="entry name" value="MHC_II_a/b_N"/>
</dbReference>
<dbReference type="InterPro" id="IPR003006">
    <property type="entry name" value="Ig/MHC_CS"/>
</dbReference>
<reference evidence="16" key="1">
    <citation type="submission" date="2025-08" db="UniProtKB">
        <authorList>
            <consortium name="RefSeq"/>
        </authorList>
    </citation>
    <scope>IDENTIFICATION</scope>
</reference>
<dbReference type="Pfam" id="PF00993">
    <property type="entry name" value="MHC_II_alpha"/>
    <property type="match status" value="1"/>
</dbReference>
<name>A0A6P8EEV9_CLUHA</name>
<dbReference type="PANTHER" id="PTHR19944">
    <property type="entry name" value="MHC CLASS II-RELATED"/>
    <property type="match status" value="1"/>
</dbReference>